<dbReference type="Pfam" id="PF13365">
    <property type="entry name" value="Trypsin_2"/>
    <property type="match status" value="1"/>
</dbReference>
<protein>
    <submittedName>
        <fullName evidence="3">Trypsin-like peptidase</fullName>
    </submittedName>
</protein>
<evidence type="ECO:0000256" key="1">
    <source>
        <dbReference type="SAM" id="SignalP"/>
    </source>
</evidence>
<organism evidence="3 4">
    <name type="scientific">Diaphorobacter nitroreducens</name>
    <dbReference type="NCBI Taxonomy" id="164759"/>
    <lineage>
        <taxon>Bacteria</taxon>
        <taxon>Pseudomonadati</taxon>
        <taxon>Pseudomonadota</taxon>
        <taxon>Betaproteobacteria</taxon>
        <taxon>Burkholderiales</taxon>
        <taxon>Comamonadaceae</taxon>
        <taxon>Diaphorobacter</taxon>
    </lineage>
</organism>
<dbReference type="AlphaFoldDB" id="A0AAX1WSZ9"/>
<dbReference type="InterPro" id="IPR009003">
    <property type="entry name" value="Peptidase_S1_PA"/>
</dbReference>
<dbReference type="PANTHER" id="PTHR36234">
    <property type="entry name" value="LYSYL ENDOPEPTIDASE"/>
    <property type="match status" value="1"/>
</dbReference>
<dbReference type="InterPro" id="IPR043504">
    <property type="entry name" value="Peptidase_S1_PA_chymotrypsin"/>
</dbReference>
<dbReference type="PANTHER" id="PTHR36234:SF5">
    <property type="entry name" value="LYSYL ENDOPEPTIDASE"/>
    <property type="match status" value="1"/>
</dbReference>
<feature type="domain" description="DUF5648" evidence="2">
    <location>
        <begin position="493"/>
        <end position="633"/>
    </location>
</feature>
<dbReference type="RefSeq" id="WP_123676109.1">
    <property type="nucleotide sequence ID" value="NZ_RJVL01000005.1"/>
</dbReference>
<dbReference type="InterPro" id="IPR043708">
    <property type="entry name" value="DUF5648"/>
</dbReference>
<keyword evidence="4" id="KW-1185">Reference proteome</keyword>
<name>A0AAX1WSZ9_9BURK</name>
<gene>
    <name evidence="3" type="ORF">EDC60_2228</name>
</gene>
<feature type="chain" id="PRO_5043354021" evidence="1">
    <location>
        <begin position="29"/>
        <end position="636"/>
    </location>
</feature>
<dbReference type="EMBL" id="RJVL01000005">
    <property type="protein sequence ID" value="ROR41581.1"/>
    <property type="molecule type" value="Genomic_DNA"/>
</dbReference>
<evidence type="ECO:0000259" key="2">
    <source>
        <dbReference type="Pfam" id="PF18885"/>
    </source>
</evidence>
<proteinExistence type="predicted"/>
<dbReference type="SUPFAM" id="SSF50494">
    <property type="entry name" value="Trypsin-like serine proteases"/>
    <property type="match status" value="1"/>
</dbReference>
<dbReference type="Gene3D" id="2.40.10.10">
    <property type="entry name" value="Trypsin-like serine proteases"/>
    <property type="match status" value="2"/>
</dbReference>
<feature type="signal peptide" evidence="1">
    <location>
        <begin position="1"/>
        <end position="28"/>
    </location>
</feature>
<accession>A0AAX1WSZ9</accession>
<sequence length="636" mass="68115">MPLKKIRGAIAGAAVVCLSAALSFGVYAQSVHLDPLRVQAYTQPGDTPEEFVPTKRMAAAVIPAAQVNLGAWVAEKAAVPLGGALQVGAQRTSSTTATPQALGEMLPWQRSANGGWVAAVSVTSENAYGLRLGVVVEQLPGSALLRVYTQRNRDAVFEIAGQRVLQILQANAAAGDVSAEGRTWWTPDSGGDEVTLEIELPPGTSTDTLRLSIPQVMHVYENLSLPLEDEQAITAKINESGYCNLDATCYDNYSTQRNAVARMLFVKDGYGYLCTGTLLNDRNSTATPYFITANHCISSQTVASTLQTSWFYRSPSCDARTLSASYRVLRNGATLLYTSDNPDSTLLRLNDTPPAGAVFAGWDAGTRSAGQSVVGVHHPRGDLQKISFGAVRGLNNCIPADAGSYLCGASSSGYYYNVGWSQGTTEPGSSGSGLFFDGRLTGTLSNGSATCSTTAGSDNYARFDIVYPALKQWLEAGSAGTPGGGTGGSRTAVYRFYNVQTGAHFYTNSAAERDYVIATLPAFQYENVAFYAYPVQQAGLSAVYRFYNTGTGAHFYTISTAERDYVNVTLPAFQYEGPTWYAQSAAGGSAMPVYRFYNSQTGAHFYTVSAAERDFVISTLPAFMYENVAYYVWTSQ</sequence>
<evidence type="ECO:0000313" key="3">
    <source>
        <dbReference type="EMBL" id="ROR41581.1"/>
    </source>
</evidence>
<dbReference type="Proteomes" id="UP000271868">
    <property type="component" value="Unassembled WGS sequence"/>
</dbReference>
<evidence type="ECO:0000313" key="4">
    <source>
        <dbReference type="Proteomes" id="UP000271868"/>
    </source>
</evidence>
<dbReference type="Pfam" id="PF18885">
    <property type="entry name" value="DUF5648"/>
    <property type="match status" value="1"/>
</dbReference>
<reference evidence="3 4" key="1">
    <citation type="submission" date="2018-11" db="EMBL/GenBank/DDBJ databases">
        <title>Genomic Encyclopedia of Type Strains, Phase IV (KMG-IV): sequencing the most valuable type-strain genomes for metagenomic binning, comparative biology and taxonomic classification.</title>
        <authorList>
            <person name="Goeker M."/>
        </authorList>
    </citation>
    <scope>NUCLEOTIDE SEQUENCE [LARGE SCALE GENOMIC DNA]</scope>
    <source>
        <strain evidence="3 4">DSM 15985</strain>
    </source>
</reference>
<comment type="caution">
    <text evidence="3">The sequence shown here is derived from an EMBL/GenBank/DDBJ whole genome shotgun (WGS) entry which is preliminary data.</text>
</comment>
<keyword evidence="1" id="KW-0732">Signal</keyword>